<dbReference type="GO" id="GO:0016790">
    <property type="term" value="F:thiolester hydrolase activity"/>
    <property type="evidence" value="ECO:0007669"/>
    <property type="project" value="UniProtKB-ARBA"/>
</dbReference>
<evidence type="ECO:0000259" key="1">
    <source>
        <dbReference type="Pfam" id="PF03061"/>
    </source>
</evidence>
<dbReference type="InterPro" id="IPR029069">
    <property type="entry name" value="HotDog_dom_sf"/>
</dbReference>
<organism evidence="2 3">
    <name type="scientific">Bacteroides fragilis str. 3988T(B)14</name>
    <dbReference type="NCBI Taxonomy" id="1339315"/>
    <lineage>
        <taxon>Bacteria</taxon>
        <taxon>Pseudomonadati</taxon>
        <taxon>Bacteroidota</taxon>
        <taxon>Bacteroidia</taxon>
        <taxon>Bacteroidales</taxon>
        <taxon>Bacteroidaceae</taxon>
        <taxon>Bacteroides</taxon>
    </lineage>
</organism>
<sequence length="163" mass="18989">MKKIINPWKGMEGYNCFGCAPNNEAGVKMEFYEDNDEVISIWRPRPEYQGWIDTLHGGIQAVLLDEICAWVILRKLQTTGVTSKMETRYRKSISTNDSHVVLKAHIKEVKRNIVIIEARLYNKDEELCTEALCTYFTFPKEKAREEMHFLSCEVEDEEILPLI</sequence>
<dbReference type="PANTHER" id="PTHR47260">
    <property type="entry name" value="UPF0644 PROTEIN PB2B4.06"/>
    <property type="match status" value="1"/>
</dbReference>
<reference evidence="2 3" key="1">
    <citation type="submission" date="2014-02" db="EMBL/GenBank/DDBJ databases">
        <authorList>
            <person name="Sears C."/>
            <person name="Carroll K."/>
            <person name="Sack B.R."/>
            <person name="Qadri F."/>
            <person name="Myers L.L."/>
            <person name="Chung G.-T."/>
            <person name="Escheverria P."/>
            <person name="Fraser C.M."/>
            <person name="Sadzewicz L."/>
            <person name="Shefchek K.A."/>
            <person name="Tallon L."/>
            <person name="Das S.P."/>
            <person name="Daugherty S."/>
            <person name="Mongodin E.F."/>
        </authorList>
    </citation>
    <scope>NUCLEOTIDE SEQUENCE [LARGE SCALE GENOMIC DNA]</scope>
    <source>
        <strain evidence="3">3988T(B)14</strain>
    </source>
</reference>
<comment type="caution">
    <text evidence="2">The sequence shown here is derived from an EMBL/GenBank/DDBJ whole genome shotgun (WGS) entry which is preliminary data.</text>
</comment>
<dbReference type="SUPFAM" id="SSF54637">
    <property type="entry name" value="Thioesterase/thiol ester dehydrase-isomerase"/>
    <property type="match status" value="1"/>
</dbReference>
<dbReference type="InterPro" id="IPR052061">
    <property type="entry name" value="PTE-AB_protein"/>
</dbReference>
<dbReference type="EMBL" id="JGCY01000134">
    <property type="protein sequence ID" value="EXY76593.1"/>
    <property type="molecule type" value="Genomic_DNA"/>
</dbReference>
<dbReference type="RefSeq" id="WP_005798782.1">
    <property type="nucleotide sequence ID" value="NZ_JGCY01000134.1"/>
</dbReference>
<dbReference type="Proteomes" id="UP000020529">
    <property type="component" value="Unassembled WGS sequence"/>
</dbReference>
<dbReference type="PANTHER" id="PTHR47260:SF1">
    <property type="entry name" value="UPF0644 PROTEIN PB2B4.06"/>
    <property type="match status" value="1"/>
</dbReference>
<protein>
    <submittedName>
        <fullName evidence="2">Thioesterase superfamily protein</fullName>
    </submittedName>
</protein>
<dbReference type="InterPro" id="IPR006683">
    <property type="entry name" value="Thioestr_dom"/>
</dbReference>
<name>A0A015US09_BACFG</name>
<gene>
    <name evidence="2" type="ORF">M124_4515</name>
</gene>
<dbReference type="AlphaFoldDB" id="A0A015US09"/>
<dbReference type="PATRIC" id="fig|1339315.3.peg.450"/>
<dbReference type="Pfam" id="PF03061">
    <property type="entry name" value="4HBT"/>
    <property type="match status" value="1"/>
</dbReference>
<dbReference type="Gene3D" id="3.10.129.10">
    <property type="entry name" value="Hotdog Thioesterase"/>
    <property type="match status" value="1"/>
</dbReference>
<dbReference type="CDD" id="cd03443">
    <property type="entry name" value="PaaI_thioesterase"/>
    <property type="match status" value="1"/>
</dbReference>
<feature type="domain" description="Thioesterase" evidence="1">
    <location>
        <begin position="54"/>
        <end position="128"/>
    </location>
</feature>
<accession>A0A015US09</accession>
<evidence type="ECO:0000313" key="2">
    <source>
        <dbReference type="EMBL" id="EXY76593.1"/>
    </source>
</evidence>
<evidence type="ECO:0000313" key="3">
    <source>
        <dbReference type="Proteomes" id="UP000020529"/>
    </source>
</evidence>
<dbReference type="GeneID" id="60366407"/>
<proteinExistence type="predicted"/>